<feature type="region of interest" description="Disordered" evidence="1">
    <location>
        <begin position="1197"/>
        <end position="1618"/>
    </location>
</feature>
<gene>
    <name evidence="2" type="ORF">C1SCF055_LOCUS22627</name>
</gene>
<reference evidence="2" key="1">
    <citation type="submission" date="2022-10" db="EMBL/GenBank/DDBJ databases">
        <authorList>
            <person name="Chen Y."/>
            <person name="Dougan E. K."/>
            <person name="Chan C."/>
            <person name="Rhodes N."/>
            <person name="Thang M."/>
        </authorList>
    </citation>
    <scope>NUCLEOTIDE SEQUENCE</scope>
</reference>
<proteinExistence type="predicted"/>
<feature type="region of interest" description="Disordered" evidence="1">
    <location>
        <begin position="54"/>
        <end position="76"/>
    </location>
</feature>
<reference evidence="3 4" key="2">
    <citation type="submission" date="2024-05" db="EMBL/GenBank/DDBJ databases">
        <authorList>
            <person name="Chen Y."/>
            <person name="Shah S."/>
            <person name="Dougan E. K."/>
            <person name="Thang M."/>
            <person name="Chan C."/>
        </authorList>
    </citation>
    <scope>NUCLEOTIDE SEQUENCE [LARGE SCALE GENOMIC DNA]</scope>
</reference>
<feature type="compositionally biased region" description="Low complexity" evidence="1">
    <location>
        <begin position="1312"/>
        <end position="1321"/>
    </location>
</feature>
<evidence type="ECO:0000256" key="1">
    <source>
        <dbReference type="SAM" id="MobiDB-lite"/>
    </source>
</evidence>
<feature type="compositionally biased region" description="Basic and acidic residues" evidence="1">
    <location>
        <begin position="1468"/>
        <end position="1504"/>
    </location>
</feature>
<feature type="compositionally biased region" description="Basic and acidic residues" evidence="1">
    <location>
        <begin position="1543"/>
        <end position="1557"/>
    </location>
</feature>
<feature type="compositionally biased region" description="Basic residues" evidence="1">
    <location>
        <begin position="1584"/>
        <end position="1595"/>
    </location>
</feature>
<evidence type="ECO:0000313" key="4">
    <source>
        <dbReference type="Proteomes" id="UP001152797"/>
    </source>
</evidence>
<feature type="compositionally biased region" description="Basic and acidic residues" evidence="1">
    <location>
        <begin position="1199"/>
        <end position="1209"/>
    </location>
</feature>
<name>A0A9P1G1K8_9DINO</name>
<feature type="compositionally biased region" description="Basic and acidic residues" evidence="1">
    <location>
        <begin position="1373"/>
        <end position="1382"/>
    </location>
</feature>
<evidence type="ECO:0000313" key="3">
    <source>
        <dbReference type="EMBL" id="CAL4783438.1"/>
    </source>
</evidence>
<keyword evidence="4" id="KW-1185">Reference proteome</keyword>
<feature type="compositionally biased region" description="Gly residues" evidence="1">
    <location>
        <begin position="1283"/>
        <end position="1295"/>
    </location>
</feature>
<accession>A0A9P1G1K8</accession>
<organism evidence="2">
    <name type="scientific">Cladocopium goreaui</name>
    <dbReference type="NCBI Taxonomy" id="2562237"/>
    <lineage>
        <taxon>Eukaryota</taxon>
        <taxon>Sar</taxon>
        <taxon>Alveolata</taxon>
        <taxon>Dinophyceae</taxon>
        <taxon>Suessiales</taxon>
        <taxon>Symbiodiniaceae</taxon>
        <taxon>Cladocopium</taxon>
    </lineage>
</organism>
<feature type="region of interest" description="Disordered" evidence="1">
    <location>
        <begin position="1097"/>
        <end position="1165"/>
    </location>
</feature>
<sequence>MLGTPWAWLQIKLQHGIPKPALWRWGAVSAIIPKVLALKHLLQQVWNPTKFANPAGEAASEAQQREAEEGGEDPDFQQQLVTETLRSEQWWLYTTMLGKLAQFSEDMTHWAEGCACHSWLHRKNAVQEVDEAEEPLTARDHLVAARCSLRLTNGEGDGINFQCPLAGQRAVELASGELWVFLETLSRNYIQEILSSNSCTDADAVQEVLDDFALGKSSMVEQLRIKLRCWQSLPWVLAALNSADAQHAREVAAEAMSRYDASPQDSCLHHRLTQKYLRQGCVARTELDKFVAGASLSDLPTLRDFVWGLRFLPTAERIQEGDHSVVKSLVTLRANRISGPYVSCKLRFPEIVDVVCKSEECRKLLAYFESIQDPDSIALQFGFWRHPLWIEARKQRYTRRLKLQVAASILYAMDAETQFTQVRAAAEKRKKRKKEKAKRIAEALKTFLPQAHSKWTQDNVERVAVSHHLQQRLVMQRLYSFSQDALSFSSLCGRPVLSARTKAYAAVQDKDQVFESGDGATSTMQLCLDCEEQPLQLQLQSDGIGIGCVIKGHVLEDEETSQATSSAAVEKIVFLRVVSTHPSRRKTIALPPAEAAHLGPSDMCVSIHAAHVLNLEADDSPAGGAVPRSALCVSAEPESAKGIANHVQIFSLFAEQCQDIMALKQSMRAWTQRSTLLFGIKGCVLPAAAHAFLGKVVLARAFPTCPDEDCVCVRPADEAFASAVQKLEHMRVVLKRWEKTLDSSTGWSLTAWGTEQLIHMREVTHSQKVFRDSGALAALALVPEEIDDMTSWELLQVLGEQGWTLKRKDSKKKSTELTPVVRGSPRVWFDQDKKKILAEQGCEGGGAALAIEDDINSNITLTLDVTPLDMDPLLRLGFAQGEDAQRQEFEEWVDGPSRCQLSVSYEPSLASERVMLEAGNVEGIVSESDGDAIADNAADAALDSAACVVDGGEALDAPADAAPLPLPRAPRVIETHPDSFDWGPGGLFRVTWTPAEKRPPHGQWQIRCPFHRLNHSTVCTKAKQAGPTAESRNLVLRMLQTWALRAPLHTRKRYHASDMVAAGDVLPAEMLESKVAALPAPPHLPPTDVELDAAEKAAEDLARPATSKAVKATAKAAALRPERPAKKAKAKGKPKPKEKETAPTGNGDDCAANAGEESADSDSDDAIFPPRRAMWLWAPLTAWAAWSYYGHDWQNSQWDDGRTWDRKESQGTWPDWKPDDWSQKNWNGDDGSGERWRDDADAGSGGHWNRWEEDDGSGERWRDDADAGSGGHWNRWEEDDGSGGRWQGGNGGSGGHWNRWEEGDGSGGGWNRRGWQNSGADDGSGGDWSRSRWDDWGGDDGGSGGDWNRTDWQEGSHWENADGQPPQEEERQDDTWTRREDDGNGSGSGTWNRRGRSSSPCRREAEYSANRRAVSEQPRSGTSASATDWPKGWVWKTRSNFNGWKNVEGPRWARRSAAAKEKRKNKYREKDWRASDDGRAGSSYRGRDRSRERERRSDRDRDWNRSSSTSSQMQKRETERSRSLSRTTPSTEYPDLDEANQIARDRKLAEKERDRQRSASTARTRPRLPPVLEESEPVPDKAAATKRRTRDKRARSHSDGKKGFRRQGQHPGESWDGV</sequence>
<feature type="compositionally biased region" description="Low complexity" evidence="1">
    <location>
        <begin position="1105"/>
        <end position="1119"/>
    </location>
</feature>
<protein>
    <submittedName>
        <fullName evidence="2">Uncharacterized protein</fullName>
    </submittedName>
</protein>
<evidence type="ECO:0000313" key="2">
    <source>
        <dbReference type="EMBL" id="CAI3996126.1"/>
    </source>
</evidence>
<dbReference type="EMBL" id="CAMXCT030002161">
    <property type="protein sequence ID" value="CAL4783438.1"/>
    <property type="molecule type" value="Genomic_DNA"/>
</dbReference>
<dbReference type="EMBL" id="CAMXCT020002161">
    <property type="protein sequence ID" value="CAL1149501.1"/>
    <property type="molecule type" value="Genomic_DNA"/>
</dbReference>
<feature type="compositionally biased region" description="Polar residues" evidence="1">
    <location>
        <begin position="1417"/>
        <end position="1426"/>
    </location>
</feature>
<comment type="caution">
    <text evidence="2">The sequence shown here is derived from an EMBL/GenBank/DDBJ whole genome shotgun (WGS) entry which is preliminary data.</text>
</comment>
<feature type="compositionally biased region" description="Basic and acidic residues" evidence="1">
    <location>
        <begin position="1348"/>
        <end position="1360"/>
    </location>
</feature>
<dbReference type="Proteomes" id="UP001152797">
    <property type="component" value="Unassembled WGS sequence"/>
</dbReference>
<dbReference type="EMBL" id="CAMXCT010002161">
    <property type="protein sequence ID" value="CAI3996126.1"/>
    <property type="molecule type" value="Genomic_DNA"/>
</dbReference>
<dbReference type="OrthoDB" id="423554at2759"/>